<organism evidence="3 4">
    <name type="scientific">Sorangium cellulosum</name>
    <name type="common">Polyangium cellulosum</name>
    <dbReference type="NCBI Taxonomy" id="56"/>
    <lineage>
        <taxon>Bacteria</taxon>
        <taxon>Pseudomonadati</taxon>
        <taxon>Myxococcota</taxon>
        <taxon>Polyangia</taxon>
        <taxon>Polyangiales</taxon>
        <taxon>Polyangiaceae</taxon>
        <taxon>Sorangium</taxon>
    </lineage>
</organism>
<sequence>MSARFRPEMYAVDFGTSNSLLSAASAEATCPPIPLDGAAADPTVLRSLLFFGQQRFSCGAAAITDFVANGMQGRFIRSIKKYLPDRSFSGTQIGHRVVTIEDLIGRFLKEMRDQANRYFEADVARVVLGRPAKFSNDPADDRLAEERLERAARIAGFREIFFCPEPVAAAHDFHLELDRGAVVLVADFGGGTSDYTIVRMRREGFAPSDVLSLGGVSIAGDALDGSLMRHKIARHFGAEVTYRVPLGSNLLTMPRPIAEKLCSPADMTVLQHRDVLAFLRDVKAWSLGPEDRQRMDNLLCLVEDSLAFRVFEEIERSKCALSGEAATEFRFDYPSMHIREPIAREDFEAASERQIDAILRALDHTVQDAGMSFDDVDVVCCTGGTARVPALRRAIERRFGQGKVRQLRSFHSVVQGLAERARSIAAASA</sequence>
<dbReference type="AlphaFoldDB" id="A0A150QEV7"/>
<name>A0A150QEV7_SORCE</name>
<dbReference type="GO" id="GO:0005524">
    <property type="term" value="F:ATP binding"/>
    <property type="evidence" value="ECO:0007669"/>
    <property type="project" value="UniProtKB-KW"/>
</dbReference>
<dbReference type="InterPro" id="IPR013126">
    <property type="entry name" value="Hsp_70_fam"/>
</dbReference>
<keyword evidence="2" id="KW-0067">ATP-binding</keyword>
<evidence type="ECO:0000313" key="3">
    <source>
        <dbReference type="EMBL" id="KYF66480.1"/>
    </source>
</evidence>
<proteinExistence type="predicted"/>
<protein>
    <submittedName>
        <fullName evidence="3">Molecular chaperone</fullName>
    </submittedName>
</protein>
<dbReference type="EMBL" id="JEMA01000738">
    <property type="protein sequence ID" value="KYF66480.1"/>
    <property type="molecule type" value="Genomic_DNA"/>
</dbReference>
<dbReference type="InterPro" id="IPR043129">
    <property type="entry name" value="ATPase_NBD"/>
</dbReference>
<dbReference type="Pfam" id="PF00012">
    <property type="entry name" value="HSP70"/>
    <property type="match status" value="2"/>
</dbReference>
<comment type="caution">
    <text evidence="3">The sequence shown here is derived from an EMBL/GenBank/DDBJ whole genome shotgun (WGS) entry which is preliminary data.</text>
</comment>
<dbReference type="SUPFAM" id="SSF53067">
    <property type="entry name" value="Actin-like ATPase domain"/>
    <property type="match status" value="2"/>
</dbReference>
<dbReference type="OrthoDB" id="9807934at2"/>
<dbReference type="Gene3D" id="3.90.640.10">
    <property type="entry name" value="Actin, Chain A, domain 4"/>
    <property type="match status" value="2"/>
</dbReference>
<reference evidence="3 4" key="1">
    <citation type="submission" date="2014-02" db="EMBL/GenBank/DDBJ databases">
        <title>The small core and large imbalanced accessory genome model reveals a collaborative survival strategy of Sorangium cellulosum strains in nature.</title>
        <authorList>
            <person name="Han K."/>
            <person name="Peng R."/>
            <person name="Blom J."/>
            <person name="Li Y.-Z."/>
        </authorList>
    </citation>
    <scope>NUCLEOTIDE SEQUENCE [LARGE SCALE GENOMIC DNA]</scope>
    <source>
        <strain evidence="3 4">So0008-312</strain>
    </source>
</reference>
<gene>
    <name evidence="3" type="ORF">BE15_26585</name>
</gene>
<evidence type="ECO:0000256" key="1">
    <source>
        <dbReference type="ARBA" id="ARBA00022741"/>
    </source>
</evidence>
<accession>A0A150QEV7</accession>
<dbReference type="Gene3D" id="3.30.420.40">
    <property type="match status" value="3"/>
</dbReference>
<dbReference type="RefSeq" id="WP_061610485.1">
    <property type="nucleotide sequence ID" value="NZ_JEMA01000738.1"/>
</dbReference>
<dbReference type="GO" id="GO:0140662">
    <property type="term" value="F:ATP-dependent protein folding chaperone"/>
    <property type="evidence" value="ECO:0007669"/>
    <property type="project" value="InterPro"/>
</dbReference>
<evidence type="ECO:0000256" key="2">
    <source>
        <dbReference type="ARBA" id="ARBA00022840"/>
    </source>
</evidence>
<evidence type="ECO:0000313" key="4">
    <source>
        <dbReference type="Proteomes" id="UP000075260"/>
    </source>
</evidence>
<dbReference type="Proteomes" id="UP000075260">
    <property type="component" value="Unassembled WGS sequence"/>
</dbReference>
<keyword evidence="1" id="KW-0547">Nucleotide-binding</keyword>
<dbReference type="PANTHER" id="PTHR19375">
    <property type="entry name" value="HEAT SHOCK PROTEIN 70KDA"/>
    <property type="match status" value="1"/>
</dbReference>